<sequence length="159" mass="17522">MADIDIKGIDNVLNTLNKLPRDVASSSQGGMVNLSMRKGARLIQAKQKVMLQASIDKNGSESTGLLMKNLQIKRGRTNNGHKLVLTVRRKSYPKKEGQKKAATTRQTAQLMEYGSSHQPEQPWVRPAFVATASTSIATITDDLKKRVDKAAQKYLSEGK</sequence>
<keyword evidence="2" id="KW-1185">Reference proteome</keyword>
<dbReference type="PATRIC" id="fig|1424334.3.peg.4016"/>
<name>V8QMY7_9BURK</name>
<protein>
    <recommendedName>
        <fullName evidence="3">HK97 gp10 family phage protein</fullName>
    </recommendedName>
</protein>
<dbReference type="Proteomes" id="UP000018733">
    <property type="component" value="Unassembled WGS sequence"/>
</dbReference>
<evidence type="ECO:0000313" key="2">
    <source>
        <dbReference type="Proteomes" id="UP000018733"/>
    </source>
</evidence>
<dbReference type="AlphaFoldDB" id="V8QMY7"/>
<dbReference type="eggNOG" id="ENOG502ZT5R">
    <property type="taxonomic scope" value="Bacteria"/>
</dbReference>
<comment type="caution">
    <text evidence="1">The sequence shown here is derived from an EMBL/GenBank/DDBJ whole genome shotgun (WGS) entry which is preliminary data.</text>
</comment>
<dbReference type="HOGENOM" id="CLU_1640527_0_0_4"/>
<reference evidence="1 2" key="1">
    <citation type="journal article" date="2014" name="Genome Announc.">
        <title>Draft Genome Sequence of Advenella kashmirensis Strain W13003, a Polycyclic Aromatic Hydrocarbon-Degrading Bacterium.</title>
        <authorList>
            <person name="Wang X."/>
            <person name="Jin D."/>
            <person name="Zhou L."/>
            <person name="Wu L."/>
            <person name="An W."/>
            <person name="Zhao L."/>
        </authorList>
    </citation>
    <scope>NUCLEOTIDE SEQUENCE [LARGE SCALE GENOMIC DNA]</scope>
    <source>
        <strain evidence="1 2">W13003</strain>
    </source>
</reference>
<organism evidence="1 2">
    <name type="scientific">Advenella kashmirensis W13003</name>
    <dbReference type="NCBI Taxonomy" id="1424334"/>
    <lineage>
        <taxon>Bacteria</taxon>
        <taxon>Pseudomonadati</taxon>
        <taxon>Pseudomonadota</taxon>
        <taxon>Betaproteobacteria</taxon>
        <taxon>Burkholderiales</taxon>
        <taxon>Alcaligenaceae</taxon>
    </lineage>
</organism>
<accession>V8QMY7</accession>
<dbReference type="OrthoDB" id="6039076at2"/>
<dbReference type="EMBL" id="AYXT01000013">
    <property type="protein sequence ID" value="ETF00683.1"/>
    <property type="molecule type" value="Genomic_DNA"/>
</dbReference>
<evidence type="ECO:0000313" key="1">
    <source>
        <dbReference type="EMBL" id="ETF00683.1"/>
    </source>
</evidence>
<dbReference type="STRING" id="1424334.W822_20015"/>
<dbReference type="RefSeq" id="WP_024006930.1">
    <property type="nucleotide sequence ID" value="NZ_KI650982.1"/>
</dbReference>
<gene>
    <name evidence="1" type="ORF">W822_20015</name>
</gene>
<proteinExistence type="predicted"/>
<evidence type="ECO:0008006" key="3">
    <source>
        <dbReference type="Google" id="ProtNLM"/>
    </source>
</evidence>